<evidence type="ECO:0000256" key="1">
    <source>
        <dbReference type="ARBA" id="ARBA00004141"/>
    </source>
</evidence>
<dbReference type="OrthoDB" id="411251at2759"/>
<dbReference type="GO" id="GO:0005802">
    <property type="term" value="C:trans-Golgi network"/>
    <property type="evidence" value="ECO:0007669"/>
    <property type="project" value="TreeGrafter"/>
</dbReference>
<dbReference type="GO" id="GO:0000139">
    <property type="term" value="C:Golgi membrane"/>
    <property type="evidence" value="ECO:0007669"/>
    <property type="project" value="UniProtKB-SubCell"/>
</dbReference>
<evidence type="ECO:0000313" key="9">
    <source>
        <dbReference type="Proteomes" id="UP000282613"/>
    </source>
</evidence>
<dbReference type="Pfam" id="PF04893">
    <property type="entry name" value="Yip1"/>
    <property type="match status" value="1"/>
</dbReference>
<evidence type="ECO:0000256" key="2">
    <source>
        <dbReference type="ARBA" id="ARBA00010596"/>
    </source>
</evidence>
<comment type="caution">
    <text evidence="6">Lacks conserved residue(s) required for the propagation of feature annotation.</text>
</comment>
<name>A0A0R3W6U9_TAEAS</name>
<keyword evidence="4 6" id="KW-1133">Transmembrane helix</keyword>
<evidence type="ECO:0000259" key="7">
    <source>
        <dbReference type="Pfam" id="PF04893"/>
    </source>
</evidence>
<dbReference type="PANTHER" id="PTHR21236:SF1">
    <property type="entry name" value="PROTEIN YIPF6"/>
    <property type="match status" value="1"/>
</dbReference>
<feature type="transmembrane region" description="Helical" evidence="6">
    <location>
        <begin position="66"/>
        <end position="84"/>
    </location>
</feature>
<dbReference type="EMBL" id="UYRS01018454">
    <property type="protein sequence ID" value="VDK35882.1"/>
    <property type="molecule type" value="Genomic_DNA"/>
</dbReference>
<feature type="transmembrane region" description="Helical" evidence="6">
    <location>
        <begin position="159"/>
        <end position="178"/>
    </location>
</feature>
<dbReference type="STRING" id="60517.A0A0R3W6U9"/>
<accession>A0A0R3W6U9</accession>
<evidence type="ECO:0000256" key="6">
    <source>
        <dbReference type="RuleBase" id="RU361264"/>
    </source>
</evidence>
<sequence>MAYTNVSFTDEDVVFHGPDPASETVGLEGDIQVPSSQKSNKGTIDESIKKTILSHGQKENAGAPQFAQVFTVFWFGVIAVSLNTKLLGGNLSFCQTVCVLGYCILPLVTGLVINVVIKLSTSASTWVLLIRLAVAFIGLAYSLFSAATFLAPSSKSTRVALVVYPLCLFYFFIGWLVFVNTGPSRI</sequence>
<dbReference type="WBParaSite" id="TASK_0000594501-mRNA-1">
    <property type="protein sequence ID" value="TASK_0000594501-mRNA-1"/>
    <property type="gene ID" value="TASK_0000594501"/>
</dbReference>
<keyword evidence="5 6" id="KW-0472">Membrane</keyword>
<feature type="transmembrane region" description="Helical" evidence="6">
    <location>
        <begin position="123"/>
        <end position="147"/>
    </location>
</feature>
<gene>
    <name evidence="8" type="ORF">TASK_LOCUS5946</name>
</gene>
<comment type="similarity">
    <text evidence="2 6">Belongs to the YIP1 family.</text>
</comment>
<dbReference type="AlphaFoldDB" id="A0A0R3W6U9"/>
<dbReference type="InterPro" id="IPR045231">
    <property type="entry name" value="Yip1/4-like"/>
</dbReference>
<keyword evidence="3 6" id="KW-0812">Transmembrane</keyword>
<reference evidence="10" key="1">
    <citation type="submission" date="2017-02" db="UniProtKB">
        <authorList>
            <consortium name="WormBaseParasite"/>
        </authorList>
    </citation>
    <scope>IDENTIFICATION</scope>
</reference>
<dbReference type="Proteomes" id="UP000282613">
    <property type="component" value="Unassembled WGS sequence"/>
</dbReference>
<evidence type="ECO:0000313" key="10">
    <source>
        <dbReference type="WBParaSite" id="TASK_0000594501-mRNA-1"/>
    </source>
</evidence>
<feature type="transmembrane region" description="Helical" evidence="6">
    <location>
        <begin position="96"/>
        <end position="117"/>
    </location>
</feature>
<reference evidence="8 9" key="2">
    <citation type="submission" date="2018-11" db="EMBL/GenBank/DDBJ databases">
        <authorList>
            <consortium name="Pathogen Informatics"/>
        </authorList>
    </citation>
    <scope>NUCLEOTIDE SEQUENCE [LARGE SCALE GENOMIC DNA]</scope>
</reference>
<evidence type="ECO:0000256" key="3">
    <source>
        <dbReference type="ARBA" id="ARBA00022692"/>
    </source>
</evidence>
<comment type="subcellular location">
    <subcellularLocation>
        <location evidence="6">Golgi apparatus membrane</location>
        <topology evidence="6">Multi-pass membrane protein</topology>
    </subcellularLocation>
    <subcellularLocation>
        <location evidence="1">Membrane</location>
        <topology evidence="1">Multi-pass membrane protein</topology>
    </subcellularLocation>
</comment>
<organism evidence="10">
    <name type="scientific">Taenia asiatica</name>
    <name type="common">Asian tapeworm</name>
    <dbReference type="NCBI Taxonomy" id="60517"/>
    <lineage>
        <taxon>Eukaryota</taxon>
        <taxon>Metazoa</taxon>
        <taxon>Spiralia</taxon>
        <taxon>Lophotrochozoa</taxon>
        <taxon>Platyhelminthes</taxon>
        <taxon>Cestoda</taxon>
        <taxon>Eucestoda</taxon>
        <taxon>Cyclophyllidea</taxon>
        <taxon>Taeniidae</taxon>
        <taxon>Taenia</taxon>
    </lineage>
</organism>
<dbReference type="PANTHER" id="PTHR21236">
    <property type="entry name" value="GOLGI MEMBRANE PROTEIN YIP1"/>
    <property type="match status" value="1"/>
</dbReference>
<evidence type="ECO:0000256" key="4">
    <source>
        <dbReference type="ARBA" id="ARBA00022989"/>
    </source>
</evidence>
<feature type="domain" description="Yip1" evidence="7">
    <location>
        <begin position="69"/>
        <end position="176"/>
    </location>
</feature>
<dbReference type="InterPro" id="IPR006977">
    <property type="entry name" value="Yip1_dom"/>
</dbReference>
<evidence type="ECO:0000256" key="5">
    <source>
        <dbReference type="ARBA" id="ARBA00023136"/>
    </source>
</evidence>
<proteinExistence type="inferred from homology"/>
<protein>
    <recommendedName>
        <fullName evidence="6">Protein YIPF</fullName>
    </recommendedName>
</protein>
<keyword evidence="9" id="KW-1185">Reference proteome</keyword>
<dbReference type="GO" id="GO:0006888">
    <property type="term" value="P:endoplasmic reticulum to Golgi vesicle-mediated transport"/>
    <property type="evidence" value="ECO:0007669"/>
    <property type="project" value="InterPro"/>
</dbReference>
<evidence type="ECO:0000313" key="8">
    <source>
        <dbReference type="EMBL" id="VDK35882.1"/>
    </source>
</evidence>